<proteinExistence type="predicted"/>
<keyword evidence="3" id="KW-1185">Reference proteome</keyword>
<organism evidence="2 3">
    <name type="scientific">Haloactinospora alba</name>
    <dbReference type="NCBI Taxonomy" id="405555"/>
    <lineage>
        <taxon>Bacteria</taxon>
        <taxon>Bacillati</taxon>
        <taxon>Actinomycetota</taxon>
        <taxon>Actinomycetes</taxon>
        <taxon>Streptosporangiales</taxon>
        <taxon>Nocardiopsidaceae</taxon>
        <taxon>Haloactinospora</taxon>
    </lineage>
</organism>
<sequence>MNAHLDGHPVEPDQPWPKSPTNVRIRCNTCGELRFFADRHVEHTEDYNPGPHCATCGVRIEFRCTVCDSVWRPLS</sequence>
<dbReference type="EMBL" id="VFQC01000001">
    <property type="protein sequence ID" value="TQN32325.1"/>
    <property type="molecule type" value="Genomic_DNA"/>
</dbReference>
<dbReference type="RefSeq" id="WP_141923836.1">
    <property type="nucleotide sequence ID" value="NZ_VFQC01000001.1"/>
</dbReference>
<evidence type="ECO:0000313" key="3">
    <source>
        <dbReference type="Proteomes" id="UP000317422"/>
    </source>
</evidence>
<comment type="caution">
    <text evidence="2">The sequence shown here is derived from an EMBL/GenBank/DDBJ whole genome shotgun (WGS) entry which is preliminary data.</text>
</comment>
<reference evidence="2 3" key="1">
    <citation type="submission" date="2019-06" db="EMBL/GenBank/DDBJ databases">
        <title>Sequencing the genomes of 1000 actinobacteria strains.</title>
        <authorList>
            <person name="Klenk H.-P."/>
        </authorList>
    </citation>
    <scope>NUCLEOTIDE SEQUENCE [LARGE SCALE GENOMIC DNA]</scope>
    <source>
        <strain evidence="2 3">DSM 45015</strain>
    </source>
</reference>
<dbReference type="Proteomes" id="UP000317422">
    <property type="component" value="Unassembled WGS sequence"/>
</dbReference>
<evidence type="ECO:0000256" key="1">
    <source>
        <dbReference type="SAM" id="MobiDB-lite"/>
    </source>
</evidence>
<dbReference type="AlphaFoldDB" id="A0A543NKD8"/>
<gene>
    <name evidence="2" type="ORF">FHX37_2276</name>
</gene>
<protein>
    <submittedName>
        <fullName evidence="2">Uncharacterized protein</fullName>
    </submittedName>
</protein>
<feature type="region of interest" description="Disordered" evidence="1">
    <location>
        <begin position="1"/>
        <end position="21"/>
    </location>
</feature>
<name>A0A543NKD8_9ACTN</name>
<evidence type="ECO:0000313" key="2">
    <source>
        <dbReference type="EMBL" id="TQN32325.1"/>
    </source>
</evidence>
<dbReference type="OrthoDB" id="3431958at2"/>
<accession>A0A543NKD8</accession>
<feature type="compositionally biased region" description="Basic and acidic residues" evidence="1">
    <location>
        <begin position="1"/>
        <end position="11"/>
    </location>
</feature>